<keyword evidence="4" id="KW-1185">Reference proteome</keyword>
<dbReference type="EMBL" id="JARMQG010000181">
    <property type="protein sequence ID" value="MED3563486.1"/>
    <property type="molecule type" value="Genomic_DNA"/>
</dbReference>
<feature type="domain" description="Amine oxidase" evidence="2">
    <location>
        <begin position="14"/>
        <end position="83"/>
    </location>
</feature>
<dbReference type="Proteomes" id="UP001330749">
    <property type="component" value="Unassembled WGS sequence"/>
</dbReference>
<dbReference type="PANTHER" id="PTHR42923:SF3">
    <property type="entry name" value="PROTOPORPHYRINOGEN OXIDASE"/>
    <property type="match status" value="1"/>
</dbReference>
<feature type="transmembrane region" description="Helical" evidence="1">
    <location>
        <begin position="6"/>
        <end position="23"/>
    </location>
</feature>
<organism evidence="3 4">
    <name type="scientific">Bacillus xiapuensis</name>
    <dbReference type="NCBI Taxonomy" id="2014075"/>
    <lineage>
        <taxon>Bacteria</taxon>
        <taxon>Bacillati</taxon>
        <taxon>Bacillota</taxon>
        <taxon>Bacilli</taxon>
        <taxon>Bacillales</taxon>
        <taxon>Bacillaceae</taxon>
        <taxon>Bacillus</taxon>
    </lineage>
</organism>
<sequence length="84" mass="9250">MEQKQKVAIIGGGIAGLAAAFYLQKSIKEKYLPIEVMLIEASHRLGGKMQTVVRDGFTIERGPDSFLARKTSIIRLAEEVGMDQ</sequence>
<gene>
    <name evidence="3" type="ORF">P4447_13690</name>
</gene>
<comment type="caution">
    <text evidence="3">The sequence shown here is derived from an EMBL/GenBank/DDBJ whole genome shotgun (WGS) entry which is preliminary data.</text>
</comment>
<feature type="non-terminal residue" evidence="3">
    <location>
        <position position="84"/>
    </location>
</feature>
<dbReference type="InterPro" id="IPR002937">
    <property type="entry name" value="Amino_oxidase"/>
</dbReference>
<proteinExistence type="predicted"/>
<keyword evidence="3" id="KW-0456">Lyase</keyword>
<reference evidence="3 4" key="1">
    <citation type="submission" date="2023-03" db="EMBL/GenBank/DDBJ databases">
        <title>Bacillus Genome Sequencing.</title>
        <authorList>
            <person name="Dunlap C."/>
        </authorList>
    </citation>
    <scope>NUCLEOTIDE SEQUENCE [LARGE SCALE GENOMIC DNA]</scope>
    <source>
        <strain evidence="3 4">B-14544</strain>
    </source>
</reference>
<dbReference type="PANTHER" id="PTHR42923">
    <property type="entry name" value="PROTOPORPHYRINOGEN OXIDASE"/>
    <property type="match status" value="1"/>
</dbReference>
<dbReference type="SUPFAM" id="SSF51905">
    <property type="entry name" value="FAD/NAD(P)-binding domain"/>
    <property type="match status" value="1"/>
</dbReference>
<evidence type="ECO:0000259" key="2">
    <source>
        <dbReference type="Pfam" id="PF01593"/>
    </source>
</evidence>
<keyword evidence="1" id="KW-1133">Transmembrane helix</keyword>
<dbReference type="RefSeq" id="WP_327968540.1">
    <property type="nucleotide sequence ID" value="NZ_JARMQG010000181.1"/>
</dbReference>
<evidence type="ECO:0000256" key="1">
    <source>
        <dbReference type="SAM" id="Phobius"/>
    </source>
</evidence>
<dbReference type="GO" id="GO:0050151">
    <property type="term" value="F:oleate hydratase activity"/>
    <property type="evidence" value="ECO:0007669"/>
    <property type="project" value="UniProtKB-EC"/>
</dbReference>
<evidence type="ECO:0000313" key="3">
    <source>
        <dbReference type="EMBL" id="MED3563486.1"/>
    </source>
</evidence>
<keyword evidence="1" id="KW-0472">Membrane</keyword>
<dbReference type="Pfam" id="PF01593">
    <property type="entry name" value="Amino_oxidase"/>
    <property type="match status" value="1"/>
</dbReference>
<dbReference type="Gene3D" id="3.50.50.60">
    <property type="entry name" value="FAD/NAD(P)-binding domain"/>
    <property type="match status" value="1"/>
</dbReference>
<protein>
    <submittedName>
        <fullName evidence="3">Oleate hydratase</fullName>
        <ecNumber evidence="3">4.2.1.53</ecNumber>
    </submittedName>
</protein>
<dbReference type="InterPro" id="IPR050464">
    <property type="entry name" value="Zeta_carotene_desat/Oxidored"/>
</dbReference>
<evidence type="ECO:0000313" key="4">
    <source>
        <dbReference type="Proteomes" id="UP001330749"/>
    </source>
</evidence>
<keyword evidence="1" id="KW-0812">Transmembrane</keyword>
<dbReference type="InterPro" id="IPR036188">
    <property type="entry name" value="FAD/NAD-bd_sf"/>
</dbReference>
<accession>A0ABU6NDG2</accession>
<dbReference type="EC" id="4.2.1.53" evidence="3"/>
<name>A0ABU6NDG2_9BACI</name>